<feature type="domain" description="Major facilitator superfamily (MFS) profile" evidence="8">
    <location>
        <begin position="1"/>
        <end position="409"/>
    </location>
</feature>
<dbReference type="CDD" id="cd06174">
    <property type="entry name" value="MFS"/>
    <property type="match status" value="1"/>
</dbReference>
<sequence length="433" mass="47922">MKNSSAKKWITLLVLCAGGGVIYRLPYLREVFYIPMQNAFHFNNFQMGFLTSMYGIVNFLLYIPGGVIADKFSYKILVPFSLIATGLLGFWYATIPSYTVCLIINGAWAVTTVFTFWPTMVKAVRMLGDSSEQGKLFGFLEGGRGVASTIVSFIALGMLSKFGEGLFGIKSIIIFYSITLIVIGIVAYFLLDDSQEEREKDHEAKDAIIRGIKKVVKMPEVWLAAALVFTTYAAFSGLAFLTPFVTDIFKMSVTVGAFIGIIRSYVIMSLAPPLAGVVADKMKSTIKFMIYGFILSIIFTAIYIVIPGKTSFIVPVLINMLVLSIVLLGMKGVFFAPLDEIQVPRKYTGIAAGIVSFIGYVPDMFINSYYGSLLDKHPGLSGYKLIFASMVVLCVIGLICGIVLYRMVYNRRKIKEIDEGIEEVIEEEVIEKA</sequence>
<reference evidence="9 10" key="1">
    <citation type="submission" date="2015-09" db="EMBL/GenBank/DDBJ databases">
        <authorList>
            <consortium name="Pathogen Informatics"/>
        </authorList>
    </citation>
    <scope>NUCLEOTIDE SEQUENCE [LARGE SCALE GENOMIC DNA]</scope>
    <source>
        <strain evidence="9 10">2789STDY5834956</strain>
    </source>
</reference>
<dbReference type="Gene3D" id="1.20.1250.20">
    <property type="entry name" value="MFS general substrate transporter like domains"/>
    <property type="match status" value="2"/>
</dbReference>
<accession>A0A174VLK0</accession>
<dbReference type="PROSITE" id="PS50850">
    <property type="entry name" value="MFS"/>
    <property type="match status" value="1"/>
</dbReference>
<evidence type="ECO:0000256" key="1">
    <source>
        <dbReference type="ARBA" id="ARBA00004651"/>
    </source>
</evidence>
<dbReference type="Pfam" id="PF07690">
    <property type="entry name" value="MFS_1"/>
    <property type="match status" value="1"/>
</dbReference>
<dbReference type="GO" id="GO:0022857">
    <property type="term" value="F:transmembrane transporter activity"/>
    <property type="evidence" value="ECO:0007669"/>
    <property type="project" value="InterPro"/>
</dbReference>
<organism evidence="9 10">
    <name type="scientific">Clostridium baratii</name>
    <dbReference type="NCBI Taxonomy" id="1561"/>
    <lineage>
        <taxon>Bacteria</taxon>
        <taxon>Bacillati</taxon>
        <taxon>Bacillota</taxon>
        <taxon>Clostridia</taxon>
        <taxon>Eubacteriales</taxon>
        <taxon>Clostridiaceae</taxon>
        <taxon>Clostridium</taxon>
    </lineage>
</organism>
<feature type="transmembrane region" description="Helical" evidence="7">
    <location>
        <begin position="385"/>
        <end position="405"/>
    </location>
</feature>
<evidence type="ECO:0000256" key="4">
    <source>
        <dbReference type="ARBA" id="ARBA00022692"/>
    </source>
</evidence>
<feature type="transmembrane region" description="Helical" evidence="7">
    <location>
        <begin position="106"/>
        <end position="124"/>
    </location>
</feature>
<feature type="transmembrane region" description="Helical" evidence="7">
    <location>
        <begin position="171"/>
        <end position="191"/>
    </location>
</feature>
<dbReference type="AlphaFoldDB" id="A0A174VLK0"/>
<evidence type="ECO:0000256" key="7">
    <source>
        <dbReference type="SAM" id="Phobius"/>
    </source>
</evidence>
<feature type="transmembrane region" description="Helical" evidence="7">
    <location>
        <begin position="136"/>
        <end position="159"/>
    </location>
</feature>
<dbReference type="PANTHER" id="PTHR23517:SF3">
    <property type="entry name" value="INTEGRAL MEMBRANE TRANSPORT PROTEIN"/>
    <property type="match status" value="1"/>
</dbReference>
<dbReference type="PANTHER" id="PTHR23517">
    <property type="entry name" value="RESISTANCE PROTEIN MDTM, PUTATIVE-RELATED-RELATED"/>
    <property type="match status" value="1"/>
</dbReference>
<feature type="transmembrane region" description="Helical" evidence="7">
    <location>
        <begin position="48"/>
        <end position="69"/>
    </location>
</feature>
<dbReference type="GO" id="GO:0005886">
    <property type="term" value="C:plasma membrane"/>
    <property type="evidence" value="ECO:0007669"/>
    <property type="project" value="UniProtKB-SubCell"/>
</dbReference>
<dbReference type="Proteomes" id="UP000095563">
    <property type="component" value="Unassembled WGS sequence"/>
</dbReference>
<evidence type="ECO:0000259" key="8">
    <source>
        <dbReference type="PROSITE" id="PS50850"/>
    </source>
</evidence>
<feature type="transmembrane region" description="Helical" evidence="7">
    <location>
        <begin position="347"/>
        <end position="365"/>
    </location>
</feature>
<keyword evidence="3" id="KW-1003">Cell membrane</keyword>
<feature type="transmembrane region" description="Helical" evidence="7">
    <location>
        <begin position="312"/>
        <end position="335"/>
    </location>
</feature>
<feature type="transmembrane region" description="Helical" evidence="7">
    <location>
        <begin position="288"/>
        <end position="306"/>
    </location>
</feature>
<comment type="subcellular location">
    <subcellularLocation>
        <location evidence="1">Cell membrane</location>
        <topology evidence="1">Multi-pass membrane protein</topology>
    </subcellularLocation>
</comment>
<dbReference type="EMBL" id="CZBO01000012">
    <property type="protein sequence ID" value="CUQ33277.1"/>
    <property type="molecule type" value="Genomic_DNA"/>
</dbReference>
<keyword evidence="2" id="KW-0813">Transport</keyword>
<name>A0A174VLK0_9CLOT</name>
<dbReference type="InterPro" id="IPR036259">
    <property type="entry name" value="MFS_trans_sf"/>
</dbReference>
<feature type="transmembrane region" description="Helical" evidence="7">
    <location>
        <begin position="76"/>
        <end position="94"/>
    </location>
</feature>
<dbReference type="InterPro" id="IPR011701">
    <property type="entry name" value="MFS"/>
</dbReference>
<dbReference type="RefSeq" id="WP_070205936.1">
    <property type="nucleotide sequence ID" value="NZ_CZBO01000012.1"/>
</dbReference>
<evidence type="ECO:0000256" key="3">
    <source>
        <dbReference type="ARBA" id="ARBA00022475"/>
    </source>
</evidence>
<protein>
    <submittedName>
        <fullName evidence="9">Major facilitator family protein</fullName>
    </submittedName>
</protein>
<feature type="transmembrane region" description="Helical" evidence="7">
    <location>
        <begin position="221"/>
        <end position="242"/>
    </location>
</feature>
<dbReference type="SUPFAM" id="SSF103473">
    <property type="entry name" value="MFS general substrate transporter"/>
    <property type="match status" value="1"/>
</dbReference>
<dbReference type="InterPro" id="IPR020846">
    <property type="entry name" value="MFS_dom"/>
</dbReference>
<proteinExistence type="predicted"/>
<evidence type="ECO:0000256" key="2">
    <source>
        <dbReference type="ARBA" id="ARBA00022448"/>
    </source>
</evidence>
<keyword evidence="4 7" id="KW-0812">Transmembrane</keyword>
<dbReference type="InterPro" id="IPR050171">
    <property type="entry name" value="MFS_Transporters"/>
</dbReference>
<keyword evidence="5 7" id="KW-1133">Transmembrane helix</keyword>
<evidence type="ECO:0000313" key="10">
    <source>
        <dbReference type="Proteomes" id="UP000095563"/>
    </source>
</evidence>
<evidence type="ECO:0000256" key="6">
    <source>
        <dbReference type="ARBA" id="ARBA00023136"/>
    </source>
</evidence>
<evidence type="ECO:0000256" key="5">
    <source>
        <dbReference type="ARBA" id="ARBA00022989"/>
    </source>
</evidence>
<evidence type="ECO:0000313" key="9">
    <source>
        <dbReference type="EMBL" id="CUQ33277.1"/>
    </source>
</evidence>
<keyword evidence="6 7" id="KW-0472">Membrane</keyword>
<gene>
    <name evidence="9" type="primary">yihN</name>
    <name evidence="9" type="ORF">ERS852568_02911</name>
</gene>